<proteinExistence type="predicted"/>
<dbReference type="Proteomes" id="UP000886501">
    <property type="component" value="Unassembled WGS sequence"/>
</dbReference>
<dbReference type="EMBL" id="MU118058">
    <property type="protein sequence ID" value="KAF9646448.1"/>
    <property type="molecule type" value="Genomic_DNA"/>
</dbReference>
<name>A0ACB6ZAZ9_THEGA</name>
<protein>
    <submittedName>
        <fullName evidence="1">Kinase-like protein</fullName>
    </submittedName>
</protein>
<keyword evidence="2" id="KW-1185">Reference proteome</keyword>
<comment type="caution">
    <text evidence="1">The sequence shown here is derived from an EMBL/GenBank/DDBJ whole genome shotgun (WGS) entry which is preliminary data.</text>
</comment>
<sequence length="535" mass="59624">MQFQSVFRQLIAKYNGDNGATTPGDVPLHDFSADRLRGGHAEVPHIVSEWRRLEQFDPKSREYLLLLTSLLNDRVNRKATTSLEGEDATIVLDILARVLDRGRNQGKLSSHTISVLRSLAYNACQVPNSYKINRSLDFDIDSVAFASGGFSDVWRGNLGGQPVAVKVMRMAQDSNALELQQHFCKETVLWKNISHPNILGLIAVEIDSRTGKCSMISELMVNGNIFHFIQLNSANRLRLLADAAEGLQYLHSHGIIHGDIKGPNILIANGTPHRACLSDFGFSTPAPTPSFVMTSKEMNLSGGTTPYMAPELIYPGKYGLDRSRVSREADIYAFGMVVYEVVMGVRPFSVENRRAEEVIFAVMAGERPKKPENLEAVGFGRTVWDLVDRCWVENRMQRPKTLDMRLCLTVAAAMSSSIPPGPRIAISLAQGNSTGCTAPSTYYNLFSDGREQTTPQNPGGGGGYGQDTRSIFEHSVLERSISVARQFVGAIQVSIPPTVRERFGTFERFQIRRFLNNFRARFNFKPPRNRRLHQD</sequence>
<evidence type="ECO:0000313" key="2">
    <source>
        <dbReference type="Proteomes" id="UP000886501"/>
    </source>
</evidence>
<gene>
    <name evidence="1" type="ORF">BDM02DRAFT_3188851</name>
</gene>
<reference evidence="1" key="2">
    <citation type="journal article" date="2020" name="Nat. Commun.">
        <title>Large-scale genome sequencing of mycorrhizal fungi provides insights into the early evolution of symbiotic traits.</title>
        <authorList>
            <person name="Miyauchi S."/>
            <person name="Kiss E."/>
            <person name="Kuo A."/>
            <person name="Drula E."/>
            <person name="Kohler A."/>
            <person name="Sanchez-Garcia M."/>
            <person name="Morin E."/>
            <person name="Andreopoulos B."/>
            <person name="Barry K.W."/>
            <person name="Bonito G."/>
            <person name="Buee M."/>
            <person name="Carver A."/>
            <person name="Chen C."/>
            <person name="Cichocki N."/>
            <person name="Clum A."/>
            <person name="Culley D."/>
            <person name="Crous P.W."/>
            <person name="Fauchery L."/>
            <person name="Girlanda M."/>
            <person name="Hayes R.D."/>
            <person name="Keri Z."/>
            <person name="LaButti K."/>
            <person name="Lipzen A."/>
            <person name="Lombard V."/>
            <person name="Magnuson J."/>
            <person name="Maillard F."/>
            <person name="Murat C."/>
            <person name="Nolan M."/>
            <person name="Ohm R.A."/>
            <person name="Pangilinan J."/>
            <person name="Pereira M.F."/>
            <person name="Perotto S."/>
            <person name="Peter M."/>
            <person name="Pfister S."/>
            <person name="Riley R."/>
            <person name="Sitrit Y."/>
            <person name="Stielow J.B."/>
            <person name="Szollosi G."/>
            <person name="Zifcakova L."/>
            <person name="Stursova M."/>
            <person name="Spatafora J.W."/>
            <person name="Tedersoo L."/>
            <person name="Vaario L.M."/>
            <person name="Yamada A."/>
            <person name="Yan M."/>
            <person name="Wang P."/>
            <person name="Xu J."/>
            <person name="Bruns T."/>
            <person name="Baldrian P."/>
            <person name="Vilgalys R."/>
            <person name="Dunand C."/>
            <person name="Henrissat B."/>
            <person name="Grigoriev I.V."/>
            <person name="Hibbett D."/>
            <person name="Nagy L.G."/>
            <person name="Martin F.M."/>
        </authorList>
    </citation>
    <scope>NUCLEOTIDE SEQUENCE</scope>
    <source>
        <strain evidence="1">P2</strain>
    </source>
</reference>
<organism evidence="1 2">
    <name type="scientific">Thelephora ganbajun</name>
    <name type="common">Ganba fungus</name>
    <dbReference type="NCBI Taxonomy" id="370292"/>
    <lineage>
        <taxon>Eukaryota</taxon>
        <taxon>Fungi</taxon>
        <taxon>Dikarya</taxon>
        <taxon>Basidiomycota</taxon>
        <taxon>Agaricomycotina</taxon>
        <taxon>Agaricomycetes</taxon>
        <taxon>Thelephorales</taxon>
        <taxon>Thelephoraceae</taxon>
        <taxon>Thelephora</taxon>
    </lineage>
</organism>
<accession>A0ACB6ZAZ9</accession>
<evidence type="ECO:0000313" key="1">
    <source>
        <dbReference type="EMBL" id="KAF9646448.1"/>
    </source>
</evidence>
<reference evidence="1" key="1">
    <citation type="submission" date="2019-10" db="EMBL/GenBank/DDBJ databases">
        <authorList>
            <consortium name="DOE Joint Genome Institute"/>
            <person name="Kuo A."/>
            <person name="Miyauchi S."/>
            <person name="Kiss E."/>
            <person name="Drula E."/>
            <person name="Kohler A."/>
            <person name="Sanchez-Garcia M."/>
            <person name="Andreopoulos B."/>
            <person name="Barry K.W."/>
            <person name="Bonito G."/>
            <person name="Buee M."/>
            <person name="Carver A."/>
            <person name="Chen C."/>
            <person name="Cichocki N."/>
            <person name="Clum A."/>
            <person name="Culley D."/>
            <person name="Crous P.W."/>
            <person name="Fauchery L."/>
            <person name="Girlanda M."/>
            <person name="Hayes R."/>
            <person name="Keri Z."/>
            <person name="Labutti K."/>
            <person name="Lipzen A."/>
            <person name="Lombard V."/>
            <person name="Magnuson J."/>
            <person name="Maillard F."/>
            <person name="Morin E."/>
            <person name="Murat C."/>
            <person name="Nolan M."/>
            <person name="Ohm R."/>
            <person name="Pangilinan J."/>
            <person name="Pereira M."/>
            <person name="Perotto S."/>
            <person name="Peter M."/>
            <person name="Riley R."/>
            <person name="Sitrit Y."/>
            <person name="Stielow B."/>
            <person name="Szollosi G."/>
            <person name="Zifcakova L."/>
            <person name="Stursova M."/>
            <person name="Spatafora J.W."/>
            <person name="Tedersoo L."/>
            <person name="Vaario L.-M."/>
            <person name="Yamada A."/>
            <person name="Yan M."/>
            <person name="Wang P."/>
            <person name="Xu J."/>
            <person name="Bruns T."/>
            <person name="Baldrian P."/>
            <person name="Vilgalys R."/>
            <person name="Henrissat B."/>
            <person name="Grigoriev I.V."/>
            <person name="Hibbett D."/>
            <person name="Nagy L.G."/>
            <person name="Martin F.M."/>
        </authorList>
    </citation>
    <scope>NUCLEOTIDE SEQUENCE</scope>
    <source>
        <strain evidence="1">P2</strain>
    </source>
</reference>